<organism evidence="5 6">
    <name type="scientific">SAR92 clade bacterium H455</name>
    <dbReference type="NCBI Taxonomy" id="2974818"/>
    <lineage>
        <taxon>Bacteria</taxon>
        <taxon>Pseudomonadati</taxon>
        <taxon>Pseudomonadota</taxon>
        <taxon>Gammaproteobacteria</taxon>
        <taxon>Cellvibrionales</taxon>
        <taxon>Porticoccaceae</taxon>
        <taxon>SAR92 clade</taxon>
    </lineage>
</organism>
<dbReference type="InterPro" id="IPR036052">
    <property type="entry name" value="TrpB-like_PALP_sf"/>
</dbReference>
<comment type="cofactor">
    <cofactor evidence="1">
        <name>pyridoxal 5'-phosphate</name>
        <dbReference type="ChEBI" id="CHEBI:597326"/>
    </cofactor>
</comment>
<dbReference type="InterPro" id="IPR001926">
    <property type="entry name" value="TrpB-like_PALP"/>
</dbReference>
<accession>A0ABY5TKW1</accession>
<evidence type="ECO:0000256" key="1">
    <source>
        <dbReference type="ARBA" id="ARBA00001933"/>
    </source>
</evidence>
<dbReference type="PANTHER" id="PTHR43780:SF2">
    <property type="entry name" value="1-AMINOCYCLOPROPANE-1-CARBOXYLATE DEAMINASE-RELATED"/>
    <property type="match status" value="1"/>
</dbReference>
<dbReference type="Gene3D" id="3.40.50.1100">
    <property type="match status" value="2"/>
</dbReference>
<dbReference type="EMBL" id="CP103416">
    <property type="protein sequence ID" value="UVW34005.1"/>
    <property type="molecule type" value="Genomic_DNA"/>
</dbReference>
<keyword evidence="3" id="KW-0663">Pyridoxal phosphate</keyword>
<dbReference type="SUPFAM" id="SSF53686">
    <property type="entry name" value="Tryptophan synthase beta subunit-like PLP-dependent enzymes"/>
    <property type="match status" value="1"/>
</dbReference>
<evidence type="ECO:0000256" key="3">
    <source>
        <dbReference type="ARBA" id="ARBA00022898"/>
    </source>
</evidence>
<proteinExistence type="inferred from homology"/>
<comment type="similarity">
    <text evidence="2">Belongs to the ACC deaminase/D-cysteine desulfhydrase family.</text>
</comment>
<dbReference type="Proteomes" id="UP001059934">
    <property type="component" value="Chromosome"/>
</dbReference>
<dbReference type="NCBIfam" id="TIGR01275">
    <property type="entry name" value="ACC_deam_rel"/>
    <property type="match status" value="1"/>
</dbReference>
<gene>
    <name evidence="5" type="ORF">NYF23_08135</name>
</gene>
<name>A0ABY5TKW1_9GAMM</name>
<dbReference type="Pfam" id="PF00291">
    <property type="entry name" value="PALP"/>
    <property type="match status" value="1"/>
</dbReference>
<evidence type="ECO:0000313" key="6">
    <source>
        <dbReference type="Proteomes" id="UP001059934"/>
    </source>
</evidence>
<evidence type="ECO:0000256" key="2">
    <source>
        <dbReference type="ARBA" id="ARBA00008639"/>
    </source>
</evidence>
<feature type="domain" description="Tryptophan synthase beta chain-like PALP" evidence="4">
    <location>
        <begin position="10"/>
        <end position="316"/>
    </location>
</feature>
<dbReference type="InterPro" id="IPR005966">
    <property type="entry name" value="D-Cys_desShydrase"/>
</dbReference>
<evidence type="ECO:0000313" key="5">
    <source>
        <dbReference type="EMBL" id="UVW34005.1"/>
    </source>
</evidence>
<dbReference type="PIRSF" id="PIRSF006278">
    <property type="entry name" value="ACCD_DCysDesulf"/>
    <property type="match status" value="1"/>
</dbReference>
<keyword evidence="6" id="KW-1185">Reference proteome</keyword>
<sequence length="330" mass="35991">MINYPERLNLAQTPTPFYPLERLSQQLGGPRIWIKRDDLTGAATSGNKIRKLEFLLAEALANGCDTLITSGGVQSNHCRSVALLGAQLGLKVHLILRADIEPKPVGNLLLDHLAGARISHYSVDEYRSLDKLFAQWAEHYAGLGSKAYSIPTGGSNGTGMWGYIAAAEELSEDFKRNAIMPQAIVHATGSAGTQAGLMLGCQLHQINTWVKAYAVCDNAAYFTHKVRDDLEQWQSQYSPETDISGLIADTCDDYVGPAYGVADQEVFDGIKQVAALEGILLDPVYTGKAFFGMMEDIKKGKFSHQQGSDIVFLHTGGLFGLFAQQHHLGY</sequence>
<protein>
    <submittedName>
        <fullName evidence="5">D-cysteine desulfhydrase family protein</fullName>
    </submittedName>
</protein>
<reference evidence="5" key="1">
    <citation type="submission" date="2022-08" db="EMBL/GenBank/DDBJ databases">
        <title>Catabolic pathway analysis in culturable SAR92 clade bacteria reveals their overlooked roles in DMSP degradation in coastal seas.</title>
        <authorList>
            <person name="He X."/>
            <person name="Zhang X."/>
            <person name="Zhang Y."/>
        </authorList>
    </citation>
    <scope>NUCLEOTIDE SEQUENCE</scope>
    <source>
        <strain evidence="5">H455</strain>
    </source>
</reference>
<evidence type="ECO:0000259" key="4">
    <source>
        <dbReference type="Pfam" id="PF00291"/>
    </source>
</evidence>
<dbReference type="PANTHER" id="PTHR43780">
    <property type="entry name" value="1-AMINOCYCLOPROPANE-1-CARBOXYLATE DEAMINASE-RELATED"/>
    <property type="match status" value="1"/>
</dbReference>
<dbReference type="InterPro" id="IPR027278">
    <property type="entry name" value="ACCD_DCysDesulf"/>
</dbReference>